<gene>
    <name evidence="11" type="ORF">DPMN_031237</name>
</gene>
<organism evidence="11 12">
    <name type="scientific">Dreissena polymorpha</name>
    <name type="common">Zebra mussel</name>
    <name type="synonym">Mytilus polymorpha</name>
    <dbReference type="NCBI Taxonomy" id="45954"/>
    <lineage>
        <taxon>Eukaryota</taxon>
        <taxon>Metazoa</taxon>
        <taxon>Spiralia</taxon>
        <taxon>Lophotrochozoa</taxon>
        <taxon>Mollusca</taxon>
        <taxon>Bivalvia</taxon>
        <taxon>Autobranchia</taxon>
        <taxon>Heteroconchia</taxon>
        <taxon>Euheterodonta</taxon>
        <taxon>Imparidentia</taxon>
        <taxon>Neoheterodontei</taxon>
        <taxon>Myida</taxon>
        <taxon>Dreissenoidea</taxon>
        <taxon>Dreissenidae</taxon>
        <taxon>Dreissena</taxon>
    </lineage>
</organism>
<reference evidence="11" key="1">
    <citation type="journal article" date="2019" name="bioRxiv">
        <title>The Genome of the Zebra Mussel, Dreissena polymorpha: A Resource for Invasive Species Research.</title>
        <authorList>
            <person name="McCartney M.A."/>
            <person name="Auch B."/>
            <person name="Kono T."/>
            <person name="Mallez S."/>
            <person name="Zhang Y."/>
            <person name="Obille A."/>
            <person name="Becker A."/>
            <person name="Abrahante J.E."/>
            <person name="Garbe J."/>
            <person name="Badalamenti J.P."/>
            <person name="Herman A."/>
            <person name="Mangelson H."/>
            <person name="Liachko I."/>
            <person name="Sullivan S."/>
            <person name="Sone E.D."/>
            <person name="Koren S."/>
            <person name="Silverstein K.A.T."/>
            <person name="Beckman K.B."/>
            <person name="Gohl D.M."/>
        </authorList>
    </citation>
    <scope>NUCLEOTIDE SEQUENCE</scope>
    <source>
        <strain evidence="11">Duluth1</strain>
        <tissue evidence="11">Whole animal</tissue>
    </source>
</reference>
<evidence type="ECO:0000256" key="9">
    <source>
        <dbReference type="SAM" id="Phobius"/>
    </source>
</evidence>
<keyword evidence="7" id="KW-0675">Receptor</keyword>
<dbReference type="Proteomes" id="UP000828390">
    <property type="component" value="Unassembled WGS sequence"/>
</dbReference>
<evidence type="ECO:0000256" key="4">
    <source>
        <dbReference type="ARBA" id="ARBA00022989"/>
    </source>
</evidence>
<dbReference type="PRINTS" id="PR01012">
    <property type="entry name" value="NRPEPTIDEYR"/>
</dbReference>
<accession>A0A9D4M269</accession>
<dbReference type="CDD" id="cd14993">
    <property type="entry name" value="7tmA_CCKR-like"/>
    <property type="match status" value="1"/>
</dbReference>
<dbReference type="PANTHER" id="PTHR45695:SF9">
    <property type="entry name" value="LEUCOKININ RECEPTOR"/>
    <property type="match status" value="1"/>
</dbReference>
<keyword evidence="3 9" id="KW-0812">Transmembrane</keyword>
<evidence type="ECO:0000256" key="8">
    <source>
        <dbReference type="ARBA" id="ARBA00023224"/>
    </source>
</evidence>
<dbReference type="GO" id="GO:0005886">
    <property type="term" value="C:plasma membrane"/>
    <property type="evidence" value="ECO:0007669"/>
    <property type="project" value="TreeGrafter"/>
</dbReference>
<proteinExistence type="inferred from homology"/>
<feature type="domain" description="G-protein coupled receptors family 1 profile" evidence="10">
    <location>
        <begin position="80"/>
        <end position="346"/>
    </location>
</feature>
<feature type="transmembrane region" description="Helical" evidence="9">
    <location>
        <begin position="180"/>
        <end position="200"/>
    </location>
</feature>
<comment type="similarity">
    <text evidence="2">Belongs to the G-protein coupled receptor 1 family.</text>
</comment>
<dbReference type="PROSITE" id="PS50262">
    <property type="entry name" value="G_PROTEIN_RECEP_F1_2"/>
    <property type="match status" value="1"/>
</dbReference>
<keyword evidence="8" id="KW-0807">Transducer</keyword>
<comment type="caution">
    <text evidence="11">The sequence shown here is derived from an EMBL/GenBank/DDBJ whole genome shotgun (WGS) entry which is preliminary data.</text>
</comment>
<dbReference type="GO" id="GO:0004983">
    <property type="term" value="F:neuropeptide Y receptor activity"/>
    <property type="evidence" value="ECO:0007669"/>
    <property type="project" value="InterPro"/>
</dbReference>
<dbReference type="PANTHER" id="PTHR45695">
    <property type="entry name" value="LEUCOKININ RECEPTOR-RELATED"/>
    <property type="match status" value="1"/>
</dbReference>
<dbReference type="InterPro" id="IPR000611">
    <property type="entry name" value="NPY_rcpt"/>
</dbReference>
<keyword evidence="5" id="KW-0297">G-protein coupled receptor</keyword>
<dbReference type="AlphaFoldDB" id="A0A9D4M269"/>
<feature type="transmembrane region" description="Helical" evidence="9">
    <location>
        <begin position="289"/>
        <end position="311"/>
    </location>
</feature>
<protein>
    <recommendedName>
        <fullName evidence="10">G-protein coupled receptors family 1 profile domain-containing protein</fullName>
    </recommendedName>
</protein>
<dbReference type="InterPro" id="IPR000276">
    <property type="entry name" value="GPCR_Rhodpsn"/>
</dbReference>
<keyword evidence="6 9" id="KW-0472">Membrane</keyword>
<evidence type="ECO:0000313" key="12">
    <source>
        <dbReference type="Proteomes" id="UP000828390"/>
    </source>
</evidence>
<dbReference type="SUPFAM" id="SSF81321">
    <property type="entry name" value="Family A G protein-coupled receptor-like"/>
    <property type="match status" value="1"/>
</dbReference>
<evidence type="ECO:0000256" key="6">
    <source>
        <dbReference type="ARBA" id="ARBA00023136"/>
    </source>
</evidence>
<evidence type="ECO:0000256" key="3">
    <source>
        <dbReference type="ARBA" id="ARBA00022692"/>
    </source>
</evidence>
<keyword evidence="4 9" id="KW-1133">Transmembrane helix</keyword>
<dbReference type="PRINTS" id="PR00237">
    <property type="entry name" value="GPCRRHODOPSN"/>
</dbReference>
<feature type="transmembrane region" description="Helical" evidence="9">
    <location>
        <begin position="230"/>
        <end position="254"/>
    </location>
</feature>
<dbReference type="Gene3D" id="1.20.1070.10">
    <property type="entry name" value="Rhodopsin 7-helix transmembrane proteins"/>
    <property type="match status" value="1"/>
</dbReference>
<feature type="transmembrane region" description="Helical" evidence="9">
    <location>
        <begin position="64"/>
        <end position="89"/>
    </location>
</feature>
<dbReference type="EMBL" id="JAIWYP010000002">
    <property type="protein sequence ID" value="KAH3868098.1"/>
    <property type="molecule type" value="Genomic_DNA"/>
</dbReference>
<evidence type="ECO:0000313" key="11">
    <source>
        <dbReference type="EMBL" id="KAH3868098.1"/>
    </source>
</evidence>
<evidence type="ECO:0000256" key="5">
    <source>
        <dbReference type="ARBA" id="ARBA00023040"/>
    </source>
</evidence>
<sequence>MNITHFEHQLEHQVKVPTPNYMDISLMYGNESGRNADVYSLADVDLLFANIELDIYIDLGVVNIILIVLYSAIFIVGLLGNIFVIVAIIKFKSLRTLTNYFLLNLTVGDILVILVCIPVTLGSTVYKKWIYGQVLCKLTPFCQGTAVAVSVLSLLFICASRCFAIYKPLRAKIIFSKHNVKFMIIVIWLLSFGSMCPLLIVNSVKTITIYELFDSVTCQESWGSLTYKHVFNGFIFCALFVLPLTMMSIGYSVIGHTLWIGNSILMEGNGCQKKSNNIILKQRRRTVKMLICIVVIFGLCWLPYYIVYFWIDANLSIGAENGILTNVYPFVMLLGLSNSAVNPICYCILSRGFRRGFDSILCVNFLKRGGSFLRSSFKRKSTASGSIDTAEV</sequence>
<evidence type="ECO:0000256" key="7">
    <source>
        <dbReference type="ARBA" id="ARBA00023170"/>
    </source>
</evidence>
<evidence type="ECO:0000256" key="1">
    <source>
        <dbReference type="ARBA" id="ARBA00004141"/>
    </source>
</evidence>
<feature type="transmembrane region" description="Helical" evidence="9">
    <location>
        <begin position="101"/>
        <end position="126"/>
    </location>
</feature>
<dbReference type="Pfam" id="PF00001">
    <property type="entry name" value="7tm_1"/>
    <property type="match status" value="1"/>
</dbReference>
<evidence type="ECO:0000256" key="2">
    <source>
        <dbReference type="ARBA" id="ARBA00010663"/>
    </source>
</evidence>
<name>A0A9D4M269_DREPO</name>
<comment type="subcellular location">
    <subcellularLocation>
        <location evidence="1">Membrane</location>
        <topology evidence="1">Multi-pass membrane protein</topology>
    </subcellularLocation>
</comment>
<dbReference type="InterPro" id="IPR017452">
    <property type="entry name" value="GPCR_Rhodpsn_7TM"/>
</dbReference>
<reference evidence="11" key="2">
    <citation type="submission" date="2020-11" db="EMBL/GenBank/DDBJ databases">
        <authorList>
            <person name="McCartney M.A."/>
            <person name="Auch B."/>
            <person name="Kono T."/>
            <person name="Mallez S."/>
            <person name="Becker A."/>
            <person name="Gohl D.M."/>
            <person name="Silverstein K.A.T."/>
            <person name="Koren S."/>
            <person name="Bechman K.B."/>
            <person name="Herman A."/>
            <person name="Abrahante J.E."/>
            <person name="Garbe J."/>
        </authorList>
    </citation>
    <scope>NUCLEOTIDE SEQUENCE</scope>
    <source>
        <strain evidence="11">Duluth1</strain>
        <tissue evidence="11">Whole animal</tissue>
    </source>
</reference>
<evidence type="ECO:0000259" key="10">
    <source>
        <dbReference type="PROSITE" id="PS50262"/>
    </source>
</evidence>
<feature type="transmembrane region" description="Helical" evidence="9">
    <location>
        <begin position="138"/>
        <end position="159"/>
    </location>
</feature>
<feature type="transmembrane region" description="Helical" evidence="9">
    <location>
        <begin position="327"/>
        <end position="349"/>
    </location>
</feature>
<keyword evidence="12" id="KW-1185">Reference proteome</keyword>